<dbReference type="SUPFAM" id="SSF111278">
    <property type="entry name" value="SSo0622-like"/>
    <property type="match status" value="1"/>
</dbReference>
<dbReference type="GO" id="GO:0008168">
    <property type="term" value="F:methyltransferase activity"/>
    <property type="evidence" value="ECO:0007669"/>
    <property type="project" value="UniProtKB-KW"/>
</dbReference>
<evidence type="ECO:0000313" key="12">
    <source>
        <dbReference type="Proteomes" id="UP001201980"/>
    </source>
</evidence>
<keyword evidence="12" id="KW-1185">Reference proteome</keyword>
<accession>A0AAD5RXS6</accession>
<dbReference type="PANTHER" id="PTHR48418">
    <property type="entry name" value="TRNA WYBUTOSINE-SYNTHESIZING PROTEIN 3"/>
    <property type="match status" value="1"/>
</dbReference>
<keyword evidence="3" id="KW-0489">Methyltransferase</keyword>
<comment type="catalytic activity">
    <reaction evidence="8">
        <text>4-demethyl-7-[(3S)-3-amino-3-carboxypropyl]wyosine(37) in tRNA(Phe) + S-adenosyl-L-methionine = 7-[(3S)-3-amino-3-carboxypropyl]wyosine(37) in tRNA(Phe) + S-adenosyl-L-homocysteine + H(+)</text>
        <dbReference type="Rhea" id="RHEA:36635"/>
        <dbReference type="Rhea" id="RHEA-COMP:10378"/>
        <dbReference type="Rhea" id="RHEA-COMP:10379"/>
        <dbReference type="ChEBI" id="CHEBI:15378"/>
        <dbReference type="ChEBI" id="CHEBI:57856"/>
        <dbReference type="ChEBI" id="CHEBI:59789"/>
        <dbReference type="ChEBI" id="CHEBI:73543"/>
        <dbReference type="ChEBI" id="CHEBI:73550"/>
        <dbReference type="EC" id="2.1.1.282"/>
    </reaction>
</comment>
<proteinExistence type="inferred from homology"/>
<dbReference type="Pfam" id="PF02676">
    <property type="entry name" value="TYW3"/>
    <property type="match status" value="1"/>
</dbReference>
<dbReference type="EC" id="2.1.1.282" evidence="2"/>
<feature type="compositionally biased region" description="Basic and acidic residues" evidence="9">
    <location>
        <begin position="72"/>
        <end position="86"/>
    </location>
</feature>
<keyword evidence="5" id="KW-0949">S-adenosyl-L-methionine</keyword>
<dbReference type="GO" id="GO:0032259">
    <property type="term" value="P:methylation"/>
    <property type="evidence" value="ECO:0007669"/>
    <property type="project" value="UniProtKB-KW"/>
</dbReference>
<evidence type="ECO:0000256" key="2">
    <source>
        <dbReference type="ARBA" id="ARBA00012750"/>
    </source>
</evidence>
<evidence type="ECO:0000256" key="8">
    <source>
        <dbReference type="ARBA" id="ARBA00049202"/>
    </source>
</evidence>
<keyword evidence="4" id="KW-0808">Transferase</keyword>
<gene>
    <name evidence="11" type="ORF">MKZ38_003485</name>
</gene>
<keyword evidence="6" id="KW-0819">tRNA processing</keyword>
<evidence type="ECO:0000313" key="11">
    <source>
        <dbReference type="EMBL" id="KAJ2906002.1"/>
    </source>
</evidence>
<dbReference type="InterPro" id="IPR036602">
    <property type="entry name" value="tRNA_yW-synthesising-like_sf"/>
</dbReference>
<evidence type="ECO:0000256" key="9">
    <source>
        <dbReference type="SAM" id="MobiDB-lite"/>
    </source>
</evidence>
<evidence type="ECO:0000256" key="4">
    <source>
        <dbReference type="ARBA" id="ARBA00022679"/>
    </source>
</evidence>
<feature type="compositionally biased region" description="Basic and acidic residues" evidence="9">
    <location>
        <begin position="323"/>
        <end position="343"/>
    </location>
</feature>
<evidence type="ECO:0000256" key="3">
    <source>
        <dbReference type="ARBA" id="ARBA00022603"/>
    </source>
</evidence>
<comment type="caution">
    <text evidence="11">The sequence shown here is derived from an EMBL/GenBank/DDBJ whole genome shotgun (WGS) entry which is preliminary data.</text>
</comment>
<dbReference type="PANTHER" id="PTHR48418:SF1">
    <property type="entry name" value="TRNA WYBUTOSINE-SYNTHESIZING PROTEIN 3"/>
    <property type="match status" value="1"/>
</dbReference>
<feature type="region of interest" description="Disordered" evidence="9">
    <location>
        <begin position="294"/>
        <end position="368"/>
    </location>
</feature>
<evidence type="ECO:0000259" key="10">
    <source>
        <dbReference type="Pfam" id="PF02676"/>
    </source>
</evidence>
<evidence type="ECO:0000256" key="6">
    <source>
        <dbReference type="ARBA" id="ARBA00022694"/>
    </source>
</evidence>
<evidence type="ECO:0000256" key="7">
    <source>
        <dbReference type="ARBA" id="ARBA00030554"/>
    </source>
</evidence>
<dbReference type="GO" id="GO:0008033">
    <property type="term" value="P:tRNA processing"/>
    <property type="evidence" value="ECO:0007669"/>
    <property type="project" value="UniProtKB-KW"/>
</dbReference>
<feature type="region of interest" description="Disordered" evidence="9">
    <location>
        <begin position="72"/>
        <end position="100"/>
    </location>
</feature>
<protein>
    <recommendedName>
        <fullName evidence="2">tRNA(Phe) 7-[(3-amino-3-carboxypropyl)-4-demethylwyosine(37)-N(4)]-methyltransferase</fullName>
        <ecNumber evidence="2">2.1.1.282</ecNumber>
    </recommendedName>
    <alternativeName>
        <fullName evidence="7">tRNA(Phe) 7-((3-amino-3-carboxypropyl)-4-demethylwyosine(37)-N(4))-methyltransferase</fullName>
    </alternativeName>
</protein>
<feature type="compositionally biased region" description="Gly residues" evidence="9">
    <location>
        <begin position="300"/>
        <end position="309"/>
    </location>
</feature>
<dbReference type="InterPro" id="IPR003827">
    <property type="entry name" value="tRNA_yW-synthesising"/>
</dbReference>
<feature type="domain" description="tRNA wybutosine-synthesizing protein" evidence="10">
    <location>
        <begin position="13"/>
        <end position="291"/>
    </location>
</feature>
<dbReference type="Proteomes" id="UP001201980">
    <property type="component" value="Unassembled WGS sequence"/>
</dbReference>
<dbReference type="Gene3D" id="3.30.1960.10">
    <property type="entry name" value="tRNA wybutosine-synthesizing-like"/>
    <property type="match status" value="1"/>
</dbReference>
<sequence length="368" mass="38533">MPLPRPGPGFTSKKRRILERLAVPEGEYTDLSPKGSVDEGIRGLIGEINSFDGLVTTSSCAGRVSVFVEGAKRGSEAEGGEREGRRGLGAGTRAAAGGKGGGGRWLFVSHDPLSGPGDGGGGDVVGLLGLAARGRVETEASLADDEAGSGKGRRLIHFKFEPLILHVLASSLRHAQIVLKGGLQAGFRESGAHGLVPAAGSAAAAATKATPPSHPCSRSWAAPPEQDQAITPMVAIRSMGLGFESLIGYQSTDGENHLVVSPEYLWSLVGIANERFKENTKRIARFREALEGGMEKEANDGGGGGNGGKGGKRGDGENGEWEDTGKRRERKRVEGLRKAEEARRRKVVHREAGGTGEEEDLMTTMPGT</sequence>
<name>A0AAD5RXS6_9PEZI</name>
<dbReference type="EMBL" id="JAKWBI020000020">
    <property type="protein sequence ID" value="KAJ2906002.1"/>
    <property type="molecule type" value="Genomic_DNA"/>
</dbReference>
<dbReference type="AlphaFoldDB" id="A0AAD5RXS6"/>
<evidence type="ECO:0000256" key="1">
    <source>
        <dbReference type="ARBA" id="ARBA00008569"/>
    </source>
</evidence>
<reference evidence="11" key="1">
    <citation type="submission" date="2022-07" db="EMBL/GenBank/DDBJ databases">
        <title>Draft genome sequence of Zalerion maritima ATCC 34329, a (micro)plastics degrading marine fungus.</title>
        <authorList>
            <person name="Paco A."/>
            <person name="Goncalves M.F.M."/>
            <person name="Rocha-Santos T.A.P."/>
            <person name="Alves A."/>
        </authorList>
    </citation>
    <scope>NUCLEOTIDE SEQUENCE</scope>
    <source>
        <strain evidence="11">ATCC 34329</strain>
    </source>
</reference>
<evidence type="ECO:0000256" key="5">
    <source>
        <dbReference type="ARBA" id="ARBA00022691"/>
    </source>
</evidence>
<organism evidence="11 12">
    <name type="scientific">Zalerion maritima</name>
    <dbReference type="NCBI Taxonomy" id="339359"/>
    <lineage>
        <taxon>Eukaryota</taxon>
        <taxon>Fungi</taxon>
        <taxon>Dikarya</taxon>
        <taxon>Ascomycota</taxon>
        <taxon>Pezizomycotina</taxon>
        <taxon>Sordariomycetes</taxon>
        <taxon>Lulworthiomycetidae</taxon>
        <taxon>Lulworthiales</taxon>
        <taxon>Lulworthiaceae</taxon>
        <taxon>Zalerion</taxon>
    </lineage>
</organism>
<comment type="similarity">
    <text evidence="1">Belongs to the TYW3 family.</text>
</comment>